<proteinExistence type="predicted"/>
<dbReference type="PANTHER" id="PTHR37710">
    <property type="entry name" value="TRANSMEMBRANE PROTEIN"/>
    <property type="match status" value="1"/>
</dbReference>
<reference evidence="2 3" key="1">
    <citation type="submission" date="2021-02" db="EMBL/GenBank/DDBJ databases">
        <title>Plant Genome Project.</title>
        <authorList>
            <person name="Zhang R.-G."/>
        </authorList>
    </citation>
    <scope>NUCLEOTIDE SEQUENCE [LARGE SCALE GENOMIC DNA]</scope>
    <source>
        <tissue evidence="2">Leaves</tissue>
    </source>
</reference>
<feature type="compositionally biased region" description="Basic and acidic residues" evidence="1">
    <location>
        <begin position="233"/>
        <end position="255"/>
    </location>
</feature>
<accession>A0ABQ8I1H6</accession>
<feature type="compositionally biased region" description="Basic and acidic residues" evidence="1">
    <location>
        <begin position="206"/>
        <end position="223"/>
    </location>
</feature>
<feature type="compositionally biased region" description="Basic and acidic residues" evidence="1">
    <location>
        <begin position="262"/>
        <end position="273"/>
    </location>
</feature>
<dbReference type="Proteomes" id="UP000827721">
    <property type="component" value="Unassembled WGS sequence"/>
</dbReference>
<evidence type="ECO:0000256" key="1">
    <source>
        <dbReference type="SAM" id="MobiDB-lite"/>
    </source>
</evidence>
<protein>
    <submittedName>
        <fullName evidence="2">Uncharacterized protein</fullName>
    </submittedName>
</protein>
<sequence length="311" mass="34731">MSSRPHRRPPLHTCGVALLMIAHSAYKGSQNFNGPLGSITRKVARFDKIVSPFICVLQYQWLATLSFSDDCILAIEKTIETIFPQSSHVFNEIDKLIQFTETLPGKFDDAVTKFHMVNDQVPLLDWVLVHVLSWLNFCTTQLTHWRGSEEKEIMIDSNSNECDKESPPPPPSSSSSSPSPSSNCVGLESKGKFPPSSEPSPPTYKEALEKGSRKEINKEKNGDGRVNCCTKSSAREDEKENKNHDTMEENMKKDVLDEETEKGEKIGTDHPDCEYVTRSDPILELFESGWLTKSSKEGKGNLLSLSSSFTG</sequence>
<name>A0ABQ8I1H6_9ROSI</name>
<dbReference type="EMBL" id="JAFEMO010000005">
    <property type="protein sequence ID" value="KAH7570468.1"/>
    <property type="molecule type" value="Genomic_DNA"/>
</dbReference>
<organism evidence="2 3">
    <name type="scientific">Xanthoceras sorbifolium</name>
    <dbReference type="NCBI Taxonomy" id="99658"/>
    <lineage>
        <taxon>Eukaryota</taxon>
        <taxon>Viridiplantae</taxon>
        <taxon>Streptophyta</taxon>
        <taxon>Embryophyta</taxon>
        <taxon>Tracheophyta</taxon>
        <taxon>Spermatophyta</taxon>
        <taxon>Magnoliopsida</taxon>
        <taxon>eudicotyledons</taxon>
        <taxon>Gunneridae</taxon>
        <taxon>Pentapetalae</taxon>
        <taxon>rosids</taxon>
        <taxon>malvids</taxon>
        <taxon>Sapindales</taxon>
        <taxon>Sapindaceae</taxon>
        <taxon>Xanthoceroideae</taxon>
        <taxon>Xanthoceras</taxon>
    </lineage>
</organism>
<comment type="caution">
    <text evidence="2">The sequence shown here is derived from an EMBL/GenBank/DDBJ whole genome shotgun (WGS) entry which is preliminary data.</text>
</comment>
<feature type="region of interest" description="Disordered" evidence="1">
    <location>
        <begin position="157"/>
        <end position="273"/>
    </location>
</feature>
<keyword evidence="3" id="KW-1185">Reference proteome</keyword>
<evidence type="ECO:0000313" key="3">
    <source>
        <dbReference type="Proteomes" id="UP000827721"/>
    </source>
</evidence>
<dbReference type="PANTHER" id="PTHR37710:SF1">
    <property type="entry name" value="TRANSMEMBRANE PROTEIN"/>
    <property type="match status" value="1"/>
</dbReference>
<evidence type="ECO:0000313" key="2">
    <source>
        <dbReference type="EMBL" id="KAH7570468.1"/>
    </source>
</evidence>
<gene>
    <name evidence="2" type="ORF">JRO89_XS05G0110900</name>
</gene>
<feature type="compositionally biased region" description="Low complexity" evidence="1">
    <location>
        <begin position="173"/>
        <end position="182"/>
    </location>
</feature>